<evidence type="ECO:0000313" key="2">
    <source>
        <dbReference type="Proteomes" id="UP000266677"/>
    </source>
</evidence>
<gene>
    <name evidence="1" type="ORF">D5S18_28840</name>
</gene>
<organism evidence="1 2">
    <name type="scientific">Nocardia panacis</name>
    <dbReference type="NCBI Taxonomy" id="2340916"/>
    <lineage>
        <taxon>Bacteria</taxon>
        <taxon>Bacillati</taxon>
        <taxon>Actinomycetota</taxon>
        <taxon>Actinomycetes</taxon>
        <taxon>Mycobacteriales</taxon>
        <taxon>Nocardiaceae</taxon>
        <taxon>Nocardia</taxon>
    </lineage>
</organism>
<sequence>MGSGLFAVEAARDDPRMEKAMRYQRGSISSEIFSDELSDVRKFGILPVFGPLRCGPAIGS</sequence>
<dbReference type="AlphaFoldDB" id="A0A3A4K1C4"/>
<comment type="caution">
    <text evidence="1">The sequence shown here is derived from an EMBL/GenBank/DDBJ whole genome shotgun (WGS) entry which is preliminary data.</text>
</comment>
<dbReference type="EMBL" id="QZFU01000041">
    <property type="protein sequence ID" value="RJO69897.1"/>
    <property type="molecule type" value="Genomic_DNA"/>
</dbReference>
<dbReference type="Proteomes" id="UP000266677">
    <property type="component" value="Unassembled WGS sequence"/>
</dbReference>
<name>A0A3A4K1C4_9NOCA</name>
<evidence type="ECO:0000313" key="1">
    <source>
        <dbReference type="EMBL" id="RJO69897.1"/>
    </source>
</evidence>
<keyword evidence="2" id="KW-1185">Reference proteome</keyword>
<proteinExistence type="predicted"/>
<protein>
    <submittedName>
        <fullName evidence="1">Uncharacterized protein</fullName>
    </submittedName>
</protein>
<accession>A0A3A4K1C4</accession>
<reference evidence="1 2" key="1">
    <citation type="submission" date="2018-09" db="EMBL/GenBank/DDBJ databases">
        <title>YIM PH21274 draft genome.</title>
        <authorList>
            <person name="Miao C."/>
        </authorList>
    </citation>
    <scope>NUCLEOTIDE SEQUENCE [LARGE SCALE GENOMIC DNA]</scope>
    <source>
        <strain evidence="1 2">YIM PH 21724</strain>
    </source>
</reference>